<sequence>MSTRGNTRKQVAFHMSFTVVSEDSHLKMQQLLGTQLRNKW</sequence>
<proteinExistence type="predicted"/>
<comment type="caution">
    <text evidence="1">The sequence shown here is derived from an EMBL/GenBank/DDBJ whole genome shotgun (WGS) entry which is preliminary data.</text>
</comment>
<protein>
    <submittedName>
        <fullName evidence="1">Uncharacterized protein</fullName>
    </submittedName>
</protein>
<name>A0A9P0LYS5_ACAOB</name>
<evidence type="ECO:0000313" key="1">
    <source>
        <dbReference type="EMBL" id="CAH2004247.1"/>
    </source>
</evidence>
<reference evidence="1" key="1">
    <citation type="submission" date="2022-03" db="EMBL/GenBank/DDBJ databases">
        <authorList>
            <person name="Sayadi A."/>
        </authorList>
    </citation>
    <scope>NUCLEOTIDE SEQUENCE</scope>
</reference>
<accession>A0A9P0LYS5</accession>
<dbReference type="Proteomes" id="UP001152888">
    <property type="component" value="Unassembled WGS sequence"/>
</dbReference>
<gene>
    <name evidence="1" type="ORF">ACAOBT_LOCUS27887</name>
</gene>
<evidence type="ECO:0000313" key="2">
    <source>
        <dbReference type="Proteomes" id="UP001152888"/>
    </source>
</evidence>
<dbReference type="OrthoDB" id="4726at2759"/>
<organism evidence="1 2">
    <name type="scientific">Acanthoscelides obtectus</name>
    <name type="common">Bean weevil</name>
    <name type="synonym">Bruchus obtectus</name>
    <dbReference type="NCBI Taxonomy" id="200917"/>
    <lineage>
        <taxon>Eukaryota</taxon>
        <taxon>Metazoa</taxon>
        <taxon>Ecdysozoa</taxon>
        <taxon>Arthropoda</taxon>
        <taxon>Hexapoda</taxon>
        <taxon>Insecta</taxon>
        <taxon>Pterygota</taxon>
        <taxon>Neoptera</taxon>
        <taxon>Endopterygota</taxon>
        <taxon>Coleoptera</taxon>
        <taxon>Polyphaga</taxon>
        <taxon>Cucujiformia</taxon>
        <taxon>Chrysomeloidea</taxon>
        <taxon>Chrysomelidae</taxon>
        <taxon>Bruchinae</taxon>
        <taxon>Bruchini</taxon>
        <taxon>Acanthoscelides</taxon>
    </lineage>
</organism>
<dbReference type="EMBL" id="CAKOFQ010007581">
    <property type="protein sequence ID" value="CAH2004247.1"/>
    <property type="molecule type" value="Genomic_DNA"/>
</dbReference>
<dbReference type="AlphaFoldDB" id="A0A9P0LYS5"/>
<keyword evidence="2" id="KW-1185">Reference proteome</keyword>